<dbReference type="PROSITE" id="PS51078">
    <property type="entry name" value="ICLR_ED"/>
    <property type="match status" value="1"/>
</dbReference>
<keyword evidence="7" id="KW-1185">Reference proteome</keyword>
<accession>A0A4R1NH27</accession>
<feature type="domain" description="HTH iclR-type" evidence="4">
    <location>
        <begin position="2"/>
        <end position="72"/>
    </location>
</feature>
<dbReference type="Gene3D" id="1.10.10.10">
    <property type="entry name" value="Winged helix-like DNA-binding domain superfamily/Winged helix DNA-binding domain"/>
    <property type="match status" value="1"/>
</dbReference>
<dbReference type="PROSITE" id="PS51077">
    <property type="entry name" value="HTH_ICLR"/>
    <property type="match status" value="1"/>
</dbReference>
<evidence type="ECO:0000256" key="3">
    <source>
        <dbReference type="ARBA" id="ARBA00023163"/>
    </source>
</evidence>
<evidence type="ECO:0000313" key="7">
    <source>
        <dbReference type="Proteomes" id="UP000294555"/>
    </source>
</evidence>
<dbReference type="PANTHER" id="PTHR30136">
    <property type="entry name" value="HELIX-TURN-HELIX TRANSCRIPTIONAL REGULATOR, ICLR FAMILY"/>
    <property type="match status" value="1"/>
</dbReference>
<feature type="domain" description="IclR-ED" evidence="5">
    <location>
        <begin position="66"/>
        <end position="243"/>
    </location>
</feature>
<dbReference type="InterPro" id="IPR005471">
    <property type="entry name" value="Tscrpt_reg_IclR_N"/>
</dbReference>
<dbReference type="Proteomes" id="UP000294555">
    <property type="component" value="Unassembled WGS sequence"/>
</dbReference>
<dbReference type="InterPro" id="IPR014757">
    <property type="entry name" value="Tscrpt_reg_IclR_C"/>
</dbReference>
<dbReference type="OrthoDB" id="9807558at2"/>
<sequence>MNKTVERAILALEYIAKSKQPVTMADVRNALGLPKSTASEILNTLIDMDILKIGNQDYATLSAGTRLYEISASFIGKNDLITVSSEAGVALAKETGKMVCMSLFNGDEIVPFEKIGGVEPMQPQLNTMPKFSLRESASGKAILAASRQDRLQWLLDKNSAPGDEDRGAGIFAELAQVAASGYAISHELPELCSIAAPVLQADGVPLVSLCIIDFTFRLDAAEQRRLGNKIEVAALGASRQMGYKGLRLYQEPRNFN</sequence>
<dbReference type="Gene3D" id="3.30.450.40">
    <property type="match status" value="1"/>
</dbReference>
<gene>
    <name evidence="6" type="ORF">EZJ58_4598</name>
</gene>
<reference evidence="6 7" key="1">
    <citation type="submission" date="2019-02" db="EMBL/GenBank/DDBJ databases">
        <title>Investigation of anaerobic lignin degradation for improved lignocellulosic biofuels.</title>
        <authorList>
            <person name="Deangelis K."/>
        </authorList>
    </citation>
    <scope>NUCLEOTIDE SEQUENCE [LARGE SCALE GENOMIC DNA]</scope>
    <source>
        <strain evidence="6 7">159R</strain>
    </source>
</reference>
<dbReference type="GO" id="GO:0003677">
    <property type="term" value="F:DNA binding"/>
    <property type="evidence" value="ECO:0007669"/>
    <property type="project" value="UniProtKB-KW"/>
</dbReference>
<dbReference type="EMBL" id="SJOI01000001">
    <property type="protein sequence ID" value="TCL06347.1"/>
    <property type="molecule type" value="Genomic_DNA"/>
</dbReference>
<keyword evidence="2" id="KW-0238">DNA-binding</keyword>
<dbReference type="Pfam" id="PF01614">
    <property type="entry name" value="IclR_C"/>
    <property type="match status" value="1"/>
</dbReference>
<dbReference type="InterPro" id="IPR036390">
    <property type="entry name" value="WH_DNA-bd_sf"/>
</dbReference>
<keyword evidence="3" id="KW-0804">Transcription</keyword>
<evidence type="ECO:0000256" key="1">
    <source>
        <dbReference type="ARBA" id="ARBA00023015"/>
    </source>
</evidence>
<proteinExistence type="predicted"/>
<dbReference type="SUPFAM" id="SSF46785">
    <property type="entry name" value="Winged helix' DNA-binding domain"/>
    <property type="match status" value="1"/>
</dbReference>
<dbReference type="SUPFAM" id="SSF55781">
    <property type="entry name" value="GAF domain-like"/>
    <property type="match status" value="1"/>
</dbReference>
<dbReference type="GO" id="GO:0045892">
    <property type="term" value="P:negative regulation of DNA-templated transcription"/>
    <property type="evidence" value="ECO:0007669"/>
    <property type="project" value="TreeGrafter"/>
</dbReference>
<dbReference type="AlphaFoldDB" id="A0A4R1NH27"/>
<evidence type="ECO:0000259" key="4">
    <source>
        <dbReference type="PROSITE" id="PS51077"/>
    </source>
</evidence>
<dbReference type="Pfam" id="PF09339">
    <property type="entry name" value="HTH_IclR"/>
    <property type="match status" value="1"/>
</dbReference>
<evidence type="ECO:0000259" key="5">
    <source>
        <dbReference type="PROSITE" id="PS51078"/>
    </source>
</evidence>
<dbReference type="InterPro" id="IPR029016">
    <property type="entry name" value="GAF-like_dom_sf"/>
</dbReference>
<dbReference type="GO" id="GO:0003700">
    <property type="term" value="F:DNA-binding transcription factor activity"/>
    <property type="evidence" value="ECO:0007669"/>
    <property type="project" value="TreeGrafter"/>
</dbReference>
<comment type="caution">
    <text evidence="6">The sequence shown here is derived from an EMBL/GenBank/DDBJ whole genome shotgun (WGS) entry which is preliminary data.</text>
</comment>
<keyword evidence="1" id="KW-0805">Transcription regulation</keyword>
<dbReference type="InterPro" id="IPR050707">
    <property type="entry name" value="HTH_MetabolicPath_Reg"/>
</dbReference>
<dbReference type="PANTHER" id="PTHR30136:SF35">
    <property type="entry name" value="HTH-TYPE TRANSCRIPTIONAL REGULATOR RV1719"/>
    <property type="match status" value="1"/>
</dbReference>
<protein>
    <submittedName>
        <fullName evidence="6">IclR family transcriptional regulator</fullName>
    </submittedName>
</protein>
<dbReference type="InterPro" id="IPR036388">
    <property type="entry name" value="WH-like_DNA-bd_sf"/>
</dbReference>
<evidence type="ECO:0000313" key="6">
    <source>
        <dbReference type="EMBL" id="TCL06347.1"/>
    </source>
</evidence>
<dbReference type="SMART" id="SM00346">
    <property type="entry name" value="HTH_ICLR"/>
    <property type="match status" value="1"/>
</dbReference>
<organism evidence="6 7">
    <name type="scientific">Sodalis ligni</name>
    <dbReference type="NCBI Taxonomy" id="2697027"/>
    <lineage>
        <taxon>Bacteria</taxon>
        <taxon>Pseudomonadati</taxon>
        <taxon>Pseudomonadota</taxon>
        <taxon>Gammaproteobacteria</taxon>
        <taxon>Enterobacterales</taxon>
        <taxon>Bruguierivoracaceae</taxon>
        <taxon>Sodalis</taxon>
    </lineage>
</organism>
<dbReference type="RefSeq" id="WP_132925678.1">
    <property type="nucleotide sequence ID" value="NZ_CP075169.1"/>
</dbReference>
<evidence type="ECO:0000256" key="2">
    <source>
        <dbReference type="ARBA" id="ARBA00023125"/>
    </source>
</evidence>
<name>A0A4R1NH27_9GAMM</name>